<reference evidence="1" key="2">
    <citation type="submission" date="2021-04" db="EMBL/GenBank/DDBJ databases">
        <authorList>
            <person name="Gilroy R."/>
        </authorList>
    </citation>
    <scope>NUCLEOTIDE SEQUENCE</scope>
    <source>
        <strain evidence="1">MalCec1-1739</strain>
    </source>
</reference>
<accession>A0A9D2UJD0</accession>
<sequence>MAIIKTVKGLAPRFGKHCYFSEGAAIIGDVTMGDNCTVWFNAVVRGDVHYIKIGNNVNIQDCSCLHTLLGKAPIVIGDDVTIGHSVTLHGCEVKSGALIGMGATILDHAVIGHGAIVAAGALVLKNTIVGDGELWGGVPAKFIKKVDPQQAKGLNATYASHYVEYSDWYREADSDPANTVRCTTSEEYQTAKG</sequence>
<dbReference type="PANTHER" id="PTHR13061:SF29">
    <property type="entry name" value="GAMMA CARBONIC ANHYDRASE-LIKE 1, MITOCHONDRIAL-RELATED"/>
    <property type="match status" value="1"/>
</dbReference>
<evidence type="ECO:0000313" key="2">
    <source>
        <dbReference type="Proteomes" id="UP000787625"/>
    </source>
</evidence>
<dbReference type="InterPro" id="IPR011004">
    <property type="entry name" value="Trimer_LpxA-like_sf"/>
</dbReference>
<reference evidence="1" key="1">
    <citation type="journal article" date="2021" name="PeerJ">
        <title>Extensive microbial diversity within the chicken gut microbiome revealed by metagenomics and culture.</title>
        <authorList>
            <person name="Gilroy R."/>
            <person name="Ravi A."/>
            <person name="Getino M."/>
            <person name="Pursley I."/>
            <person name="Horton D.L."/>
            <person name="Alikhan N.F."/>
            <person name="Baker D."/>
            <person name="Gharbi K."/>
            <person name="Hall N."/>
            <person name="Watson M."/>
            <person name="Adriaenssens E.M."/>
            <person name="Foster-Nyarko E."/>
            <person name="Jarju S."/>
            <person name="Secka A."/>
            <person name="Antonio M."/>
            <person name="Oren A."/>
            <person name="Chaudhuri R.R."/>
            <person name="La Ragione R."/>
            <person name="Hildebrand F."/>
            <person name="Pallen M.J."/>
        </authorList>
    </citation>
    <scope>NUCLEOTIDE SEQUENCE</scope>
    <source>
        <strain evidence="1">MalCec1-1739</strain>
    </source>
</reference>
<gene>
    <name evidence="1" type="ORF">IAA93_07405</name>
</gene>
<dbReference type="AlphaFoldDB" id="A0A9D2UJD0"/>
<name>A0A9D2UJD0_9BACT</name>
<dbReference type="PANTHER" id="PTHR13061">
    <property type="entry name" value="DYNACTIN SUBUNIT P25"/>
    <property type="match status" value="1"/>
</dbReference>
<dbReference type="SUPFAM" id="SSF51161">
    <property type="entry name" value="Trimeric LpxA-like enzymes"/>
    <property type="match status" value="1"/>
</dbReference>
<dbReference type="Gene3D" id="2.160.10.10">
    <property type="entry name" value="Hexapeptide repeat proteins"/>
    <property type="match status" value="1"/>
</dbReference>
<evidence type="ECO:0000313" key="1">
    <source>
        <dbReference type="EMBL" id="HJD53532.1"/>
    </source>
</evidence>
<organism evidence="1 2">
    <name type="scientific">Candidatus Avibacteroides avistercoris</name>
    <dbReference type="NCBI Taxonomy" id="2840690"/>
    <lineage>
        <taxon>Bacteria</taxon>
        <taxon>Pseudomonadati</taxon>
        <taxon>Bacteroidota</taxon>
        <taxon>Bacteroidia</taxon>
        <taxon>Bacteroidales</taxon>
        <taxon>Bacteroidaceae</taxon>
        <taxon>Bacteroidaceae incertae sedis</taxon>
        <taxon>Candidatus Avibacteroides</taxon>
    </lineage>
</organism>
<dbReference type="EMBL" id="DWUP01000172">
    <property type="protein sequence ID" value="HJD53532.1"/>
    <property type="molecule type" value="Genomic_DNA"/>
</dbReference>
<dbReference type="Proteomes" id="UP000787625">
    <property type="component" value="Unassembled WGS sequence"/>
</dbReference>
<proteinExistence type="predicted"/>
<comment type="caution">
    <text evidence="1">The sequence shown here is derived from an EMBL/GenBank/DDBJ whole genome shotgun (WGS) entry which is preliminary data.</text>
</comment>
<dbReference type="InterPro" id="IPR050484">
    <property type="entry name" value="Transf_Hexapept/Carb_Anhydrase"/>
</dbReference>
<dbReference type="InterPro" id="IPR047324">
    <property type="entry name" value="LbH_gamma_CA-like"/>
</dbReference>
<protein>
    <submittedName>
        <fullName evidence="1">Gamma carbonic anhydrase family protein</fullName>
    </submittedName>
</protein>
<dbReference type="InterPro" id="IPR001451">
    <property type="entry name" value="Hexapep"/>
</dbReference>
<dbReference type="Pfam" id="PF00132">
    <property type="entry name" value="Hexapep"/>
    <property type="match status" value="1"/>
</dbReference>
<dbReference type="CDD" id="cd04645">
    <property type="entry name" value="LbH_gamma_CA_like"/>
    <property type="match status" value="1"/>
</dbReference>